<dbReference type="Proteomes" id="UP001519460">
    <property type="component" value="Unassembled WGS sequence"/>
</dbReference>
<feature type="compositionally biased region" description="Polar residues" evidence="1">
    <location>
        <begin position="18"/>
        <end position="27"/>
    </location>
</feature>
<protein>
    <submittedName>
        <fullName evidence="2">Uncharacterized protein</fullName>
    </submittedName>
</protein>
<dbReference type="AlphaFoldDB" id="A0ABD0LH60"/>
<name>A0ABD0LH60_9CAEN</name>
<keyword evidence="3" id="KW-1185">Reference proteome</keyword>
<sequence length="102" mass="11578">MSNRQPAVRGSGDKGQDVNMSQTTSWILPTERRDRAQVLQPCDIKVPAELMFFSSFFSTWCRGEYDHVQPLPQAFTNSNNVLEAFAQNGRLRLKRCPEKAAC</sequence>
<proteinExistence type="predicted"/>
<reference evidence="2 3" key="1">
    <citation type="journal article" date="2023" name="Sci. Data">
        <title>Genome assembly of the Korean intertidal mud-creeper Batillaria attramentaria.</title>
        <authorList>
            <person name="Patra A.K."/>
            <person name="Ho P.T."/>
            <person name="Jun S."/>
            <person name="Lee S.J."/>
            <person name="Kim Y."/>
            <person name="Won Y.J."/>
        </authorList>
    </citation>
    <scope>NUCLEOTIDE SEQUENCE [LARGE SCALE GENOMIC DNA]</scope>
    <source>
        <strain evidence="2">Wonlab-2016</strain>
    </source>
</reference>
<evidence type="ECO:0000256" key="1">
    <source>
        <dbReference type="SAM" id="MobiDB-lite"/>
    </source>
</evidence>
<organism evidence="2 3">
    <name type="scientific">Batillaria attramentaria</name>
    <dbReference type="NCBI Taxonomy" id="370345"/>
    <lineage>
        <taxon>Eukaryota</taxon>
        <taxon>Metazoa</taxon>
        <taxon>Spiralia</taxon>
        <taxon>Lophotrochozoa</taxon>
        <taxon>Mollusca</taxon>
        <taxon>Gastropoda</taxon>
        <taxon>Caenogastropoda</taxon>
        <taxon>Sorbeoconcha</taxon>
        <taxon>Cerithioidea</taxon>
        <taxon>Batillariidae</taxon>
        <taxon>Batillaria</taxon>
    </lineage>
</organism>
<feature type="region of interest" description="Disordered" evidence="1">
    <location>
        <begin position="1"/>
        <end position="30"/>
    </location>
</feature>
<evidence type="ECO:0000313" key="3">
    <source>
        <dbReference type="Proteomes" id="UP001519460"/>
    </source>
</evidence>
<dbReference type="EMBL" id="JACVVK020000048">
    <property type="protein sequence ID" value="KAK7498785.1"/>
    <property type="molecule type" value="Genomic_DNA"/>
</dbReference>
<accession>A0ABD0LH60</accession>
<gene>
    <name evidence="2" type="ORF">BaRGS_00009877</name>
</gene>
<comment type="caution">
    <text evidence="2">The sequence shown here is derived from an EMBL/GenBank/DDBJ whole genome shotgun (WGS) entry which is preliminary data.</text>
</comment>
<evidence type="ECO:0000313" key="2">
    <source>
        <dbReference type="EMBL" id="KAK7498785.1"/>
    </source>
</evidence>